<feature type="compositionally biased region" description="Low complexity" evidence="1">
    <location>
        <begin position="24"/>
        <end position="56"/>
    </location>
</feature>
<dbReference type="SUPFAM" id="SSF53098">
    <property type="entry name" value="Ribonuclease H-like"/>
    <property type="match status" value="1"/>
</dbReference>
<evidence type="ECO:0000313" key="3">
    <source>
        <dbReference type="EMBL" id="KAL1279318.1"/>
    </source>
</evidence>
<dbReference type="Proteomes" id="UP001558613">
    <property type="component" value="Unassembled WGS sequence"/>
</dbReference>
<feature type="compositionally biased region" description="Polar residues" evidence="1">
    <location>
        <begin position="1"/>
        <end position="15"/>
    </location>
</feature>
<reference evidence="3 4" key="1">
    <citation type="submission" date="2023-09" db="EMBL/GenBank/DDBJ databases">
        <authorList>
            <person name="Wang M."/>
        </authorList>
    </citation>
    <scope>NUCLEOTIDE SEQUENCE [LARGE SCALE GENOMIC DNA]</scope>
    <source>
        <strain evidence="3">GT-2023</strain>
        <tissue evidence="3">Liver</tissue>
    </source>
</reference>
<dbReference type="EMBL" id="JAYMGO010000003">
    <property type="protein sequence ID" value="KAL1279318.1"/>
    <property type="molecule type" value="Genomic_DNA"/>
</dbReference>
<protein>
    <recommendedName>
        <fullName evidence="2">Integrase catalytic domain-containing protein</fullName>
    </recommendedName>
</protein>
<dbReference type="PANTHER" id="PTHR47331:SF6">
    <property type="entry name" value="DOUBLECORTIN DOMAIN-CONTAINING PROTEIN"/>
    <property type="match status" value="1"/>
</dbReference>
<dbReference type="Pfam" id="PF18701">
    <property type="entry name" value="DUF5641"/>
    <property type="match status" value="1"/>
</dbReference>
<dbReference type="InterPro" id="IPR012337">
    <property type="entry name" value="RNaseH-like_sf"/>
</dbReference>
<dbReference type="PANTHER" id="PTHR47331">
    <property type="entry name" value="PHD-TYPE DOMAIN-CONTAINING PROTEIN"/>
    <property type="match status" value="1"/>
</dbReference>
<accession>A0ABR3NQN0</accession>
<dbReference type="InterPro" id="IPR001584">
    <property type="entry name" value="Integrase_cat-core"/>
</dbReference>
<evidence type="ECO:0000259" key="2">
    <source>
        <dbReference type="PROSITE" id="PS50994"/>
    </source>
</evidence>
<organism evidence="3 4">
    <name type="scientific">Cirrhinus molitorella</name>
    <name type="common">mud carp</name>
    <dbReference type="NCBI Taxonomy" id="172907"/>
    <lineage>
        <taxon>Eukaryota</taxon>
        <taxon>Metazoa</taxon>
        <taxon>Chordata</taxon>
        <taxon>Craniata</taxon>
        <taxon>Vertebrata</taxon>
        <taxon>Euteleostomi</taxon>
        <taxon>Actinopterygii</taxon>
        <taxon>Neopterygii</taxon>
        <taxon>Teleostei</taxon>
        <taxon>Ostariophysi</taxon>
        <taxon>Cypriniformes</taxon>
        <taxon>Cyprinidae</taxon>
        <taxon>Labeoninae</taxon>
        <taxon>Labeonini</taxon>
        <taxon>Cirrhinus</taxon>
    </lineage>
</organism>
<dbReference type="PROSITE" id="PS50994">
    <property type="entry name" value="INTEGRASE"/>
    <property type="match status" value="1"/>
</dbReference>
<feature type="region of interest" description="Disordered" evidence="1">
    <location>
        <begin position="1"/>
        <end position="56"/>
    </location>
</feature>
<gene>
    <name evidence="3" type="ORF">QQF64_025991</name>
</gene>
<dbReference type="Pfam" id="PF05380">
    <property type="entry name" value="Peptidase_A17"/>
    <property type="match status" value="2"/>
</dbReference>
<proteinExistence type="predicted"/>
<dbReference type="Gene3D" id="3.30.420.10">
    <property type="entry name" value="Ribonuclease H-like superfamily/Ribonuclease H"/>
    <property type="match status" value="1"/>
</dbReference>
<dbReference type="InterPro" id="IPR040676">
    <property type="entry name" value="DUF5641"/>
</dbReference>
<sequence>MDQQVQDKANTQTEGSRGKEKTSSEVSSKRSLSSSKSSFASAAAKARASAEAARAKMAFAKRQLEMKKEKARLEQERAMVEANLEALELEKEAAAALAEAEVLEAAAMERDDNRSEISRLSSHVISMRTEEYVKQQTQMSSDFSTLPLNISSSACAQELTPSLIDKSQSMSAAYDIDTDKVQEQSRLCNRERLQGTRIPDSPYNLPHSTQYTAFKASPHRDPASKKYTVHSDMQHYSQSQATPMLDFAKFIARRELVTTGLTKFDDNPENFRAWESSFVNATQDLQLSASEELDLLVKWLGKESSDHVRRIRAVYVSNPQAALQLSWMRLQECYATPEVIESALFKRLDNFPRLSPKDNVKLRELADLLMEILAAKGDAYLPGLAYLDTPRGINPIVEKLPVSLQEKWLFAGSRFKEENKVSFPPFSFFTNFVCSEAKARNDPSFKLSNSSHTVIRNERPLYKHGASRVPVLVHKTDVSKNDESDSVSSKETIKRDLTKHCPIHNKSHPLLKCRAFRKKSLVERKNLLKEHKRCFKCCSPNHVARECLAILKCTECDSDRHCTVMHPDIAPLPFTTPMQEPDTDLQDVITPEVTSKCTEVCGESASLRSCAKMCLVRVFPREQRERAIKMYAIIDDQSNRSLAKGEFFRLFGIQCNPSPYLLRTCAGSMEMSGRKAVGFQIETLDRRTCLDLPPLIECNEIMSNRSEIPTPEVALAHPHLKPVAQFIPKLDPEAQILVLLGRDMIRVHKARQQINGPHSAPFAQRLDLGWVIVGDVCIDRAHKPMVSVFKTNILDNGRPSFLTPCQSQIKVKERVCHGGEHQSIILPKAFNHAIHGVQAEDELGLKVFDRTKNDNKLAMSFEDETFLKIMQAEFHQDKQGNWVAPLPFRSPRPLLPNNREQALSRLNSLRRTLSKNPEMKQQFSVFMEKLFQNHHAERAPPIHEDEECWHFYVDDGLMSFPTEAEAIDLLKRTQESLSKSNIKLHKIASNSIKVMQAFPAEDLASGLQDLNFGNESWPEQRSLGLYWDIKTDTFTFKVAANDQPYTHRGVLSVVNSLFDPLGFVAPVTIRGRALVRELTKEVHDWDTVLPEKKKNIWEEWKTSLQKLNASNWAIGTVAYLRALNDEGEVKVGFVMGKSKLSPRPEPSIPRLELCGAVLAVEMAEHILDELDYKPNAVKFYCDSTVVLGYIYNQSRRFFVYVHNRVQRIRQSTSPDQWSYVPTIQNPADMATRSVAASQLSDTIWFTGPNFLYQLPQEQQCKFFDLVNPETDSEIRPCVTSFVTQLERNPFSDRFQHFSTWESLLRAVSFLIHQARSHTSSSISTFHTCRGWHQCSKVRTPEEQTTAKRLILQHVQKDLYPEEYAALHRKEQVSHSSALWNLDPYIEDGLLRVGGRLKRASLASEEKNPIILPKQSHVTKLLVRYYHSKVHHQGRQFTEGAIRLAGLWIIGGKRLINSILHCCVTCRRLRGKQEVQKMADLPPERLSTSPPFTYVGLDVFGPWTVVTRRTRGGVAENKRWAILFTCMSTRAVHIEVIESMNTASCINALRRFFAVRGPAKQLRSDRGTNFIGASQELGMQPAVQNQTSLLKYLHENGCTWEFNPPHASHMGGAWERMIGVTRRILDGMLLQKKHAHLTHEVLCTLMAEVTAIINARPLVPVSTDPDSPCILTPAMLLTQKPGAPVLFENYTERDLLKCQWKRVQALANEFWSRWRKEYISTLQPRRKWHETHRNLHPGDVVLLKQVQSPRNDWPLALITSILPSNDRNVRKVEVRTTSGALAFTQFNGS</sequence>
<feature type="domain" description="Integrase catalytic" evidence="2">
    <location>
        <begin position="1485"/>
        <end position="1680"/>
    </location>
</feature>
<keyword evidence="4" id="KW-1185">Reference proteome</keyword>
<evidence type="ECO:0000313" key="4">
    <source>
        <dbReference type="Proteomes" id="UP001558613"/>
    </source>
</evidence>
<evidence type="ECO:0000256" key="1">
    <source>
        <dbReference type="SAM" id="MobiDB-lite"/>
    </source>
</evidence>
<dbReference type="InterPro" id="IPR036397">
    <property type="entry name" value="RNaseH_sf"/>
</dbReference>
<comment type="caution">
    <text evidence="3">The sequence shown here is derived from an EMBL/GenBank/DDBJ whole genome shotgun (WGS) entry which is preliminary data.</text>
</comment>
<dbReference type="InterPro" id="IPR008042">
    <property type="entry name" value="Retrotrans_Pao"/>
</dbReference>
<name>A0ABR3NQN0_9TELE</name>